<dbReference type="EMBL" id="BAAAQX010000044">
    <property type="protein sequence ID" value="GAA2214837.1"/>
    <property type="molecule type" value="Genomic_DNA"/>
</dbReference>
<feature type="transmembrane region" description="Helical" evidence="1">
    <location>
        <begin position="45"/>
        <end position="68"/>
    </location>
</feature>
<proteinExistence type="predicted"/>
<reference evidence="3" key="1">
    <citation type="journal article" date="2019" name="Int. J. Syst. Evol. Microbiol.">
        <title>The Global Catalogue of Microorganisms (GCM) 10K type strain sequencing project: providing services to taxonomists for standard genome sequencing and annotation.</title>
        <authorList>
            <consortium name="The Broad Institute Genomics Platform"/>
            <consortium name="The Broad Institute Genome Sequencing Center for Infectious Disease"/>
            <person name="Wu L."/>
            <person name="Ma J."/>
        </authorList>
    </citation>
    <scope>NUCLEOTIDE SEQUENCE [LARGE SCALE GENOMIC DNA]</scope>
    <source>
        <strain evidence="3">JCM 16114</strain>
    </source>
</reference>
<dbReference type="Proteomes" id="UP001499843">
    <property type="component" value="Unassembled WGS sequence"/>
</dbReference>
<keyword evidence="1" id="KW-0812">Transmembrane</keyword>
<organism evidence="2 3">
    <name type="scientific">Nonomuraea monospora</name>
    <dbReference type="NCBI Taxonomy" id="568818"/>
    <lineage>
        <taxon>Bacteria</taxon>
        <taxon>Bacillati</taxon>
        <taxon>Actinomycetota</taxon>
        <taxon>Actinomycetes</taxon>
        <taxon>Streptosporangiales</taxon>
        <taxon>Streptosporangiaceae</taxon>
        <taxon>Nonomuraea</taxon>
    </lineage>
</organism>
<evidence type="ECO:0000313" key="3">
    <source>
        <dbReference type="Proteomes" id="UP001499843"/>
    </source>
</evidence>
<accession>A0ABP5PT62</accession>
<dbReference type="RefSeq" id="WP_344493047.1">
    <property type="nucleotide sequence ID" value="NZ_BAAAQX010000044.1"/>
</dbReference>
<keyword evidence="1" id="KW-0472">Membrane</keyword>
<feature type="transmembrane region" description="Helical" evidence="1">
    <location>
        <begin position="115"/>
        <end position="135"/>
    </location>
</feature>
<keyword evidence="1" id="KW-1133">Transmembrane helix</keyword>
<protein>
    <recommendedName>
        <fullName evidence="4">MFS transporter</fullName>
    </recommendedName>
</protein>
<feature type="transmembrane region" description="Helical" evidence="1">
    <location>
        <begin position="89"/>
        <end position="109"/>
    </location>
</feature>
<comment type="caution">
    <text evidence="2">The sequence shown here is derived from an EMBL/GenBank/DDBJ whole genome shotgun (WGS) entry which is preliminary data.</text>
</comment>
<dbReference type="SUPFAM" id="SSF103473">
    <property type="entry name" value="MFS general substrate transporter"/>
    <property type="match status" value="1"/>
</dbReference>
<sequence>MTLAAAAAQIAGARYPARTVALAGDTALAVLMPAGVAAFATGDAAVIVVTVAVVTVALQGGAYGLAFGGSLRHLTAHLPAERRGAVMSMFYLLAYGALITPTLLVGVGATVWGGAAIFPVFSVLAALLCLSAVAAERVLTRRARRPRTVPAGEVRGAGKAG</sequence>
<gene>
    <name evidence="2" type="ORF">GCM10009850_103030</name>
</gene>
<evidence type="ECO:0008006" key="4">
    <source>
        <dbReference type="Google" id="ProtNLM"/>
    </source>
</evidence>
<name>A0ABP5PT62_9ACTN</name>
<evidence type="ECO:0000313" key="2">
    <source>
        <dbReference type="EMBL" id="GAA2214837.1"/>
    </source>
</evidence>
<keyword evidence="3" id="KW-1185">Reference proteome</keyword>
<evidence type="ECO:0000256" key="1">
    <source>
        <dbReference type="SAM" id="Phobius"/>
    </source>
</evidence>
<dbReference type="InterPro" id="IPR036259">
    <property type="entry name" value="MFS_trans_sf"/>
</dbReference>